<evidence type="ECO:0000313" key="3">
    <source>
        <dbReference type="EMBL" id="KAK4176680.1"/>
    </source>
</evidence>
<feature type="region of interest" description="Disordered" evidence="1">
    <location>
        <begin position="1"/>
        <end position="29"/>
    </location>
</feature>
<organism evidence="3 4">
    <name type="scientific">Triangularia setosa</name>
    <dbReference type="NCBI Taxonomy" id="2587417"/>
    <lineage>
        <taxon>Eukaryota</taxon>
        <taxon>Fungi</taxon>
        <taxon>Dikarya</taxon>
        <taxon>Ascomycota</taxon>
        <taxon>Pezizomycotina</taxon>
        <taxon>Sordariomycetes</taxon>
        <taxon>Sordariomycetidae</taxon>
        <taxon>Sordariales</taxon>
        <taxon>Podosporaceae</taxon>
        <taxon>Triangularia</taxon>
    </lineage>
</organism>
<feature type="compositionally biased region" description="Basic and acidic residues" evidence="1">
    <location>
        <begin position="1"/>
        <end position="11"/>
    </location>
</feature>
<comment type="caution">
    <text evidence="3">The sequence shown here is derived from an EMBL/GenBank/DDBJ whole genome shotgun (WGS) entry which is preliminary data.</text>
</comment>
<dbReference type="AlphaFoldDB" id="A0AAN7A834"/>
<gene>
    <name evidence="3" type="ORF">QBC36DRAFT_186950</name>
</gene>
<dbReference type="InterPro" id="IPR001214">
    <property type="entry name" value="SET_dom"/>
</dbReference>
<feature type="region of interest" description="Disordered" evidence="1">
    <location>
        <begin position="314"/>
        <end position="334"/>
    </location>
</feature>
<keyword evidence="4" id="KW-1185">Reference proteome</keyword>
<dbReference type="PROSITE" id="PS50280">
    <property type="entry name" value="SET"/>
    <property type="match status" value="1"/>
</dbReference>
<dbReference type="CDD" id="cd20071">
    <property type="entry name" value="SET_SMYD"/>
    <property type="match status" value="1"/>
</dbReference>
<evidence type="ECO:0000259" key="2">
    <source>
        <dbReference type="PROSITE" id="PS50280"/>
    </source>
</evidence>
<proteinExistence type="predicted"/>
<feature type="domain" description="SET" evidence="2">
    <location>
        <begin position="32"/>
        <end position="176"/>
    </location>
</feature>
<accession>A0AAN7A834</accession>
<reference evidence="3" key="1">
    <citation type="journal article" date="2023" name="Mol. Phylogenet. Evol.">
        <title>Genome-scale phylogeny and comparative genomics of the fungal order Sordariales.</title>
        <authorList>
            <person name="Hensen N."/>
            <person name="Bonometti L."/>
            <person name="Westerberg I."/>
            <person name="Brannstrom I.O."/>
            <person name="Guillou S."/>
            <person name="Cros-Aarteil S."/>
            <person name="Calhoun S."/>
            <person name="Haridas S."/>
            <person name="Kuo A."/>
            <person name="Mondo S."/>
            <person name="Pangilinan J."/>
            <person name="Riley R."/>
            <person name="LaButti K."/>
            <person name="Andreopoulos B."/>
            <person name="Lipzen A."/>
            <person name="Chen C."/>
            <person name="Yan M."/>
            <person name="Daum C."/>
            <person name="Ng V."/>
            <person name="Clum A."/>
            <person name="Steindorff A."/>
            <person name="Ohm R.A."/>
            <person name="Martin F."/>
            <person name="Silar P."/>
            <person name="Natvig D.O."/>
            <person name="Lalanne C."/>
            <person name="Gautier V."/>
            <person name="Ament-Velasquez S.L."/>
            <person name="Kruys A."/>
            <person name="Hutchinson M.I."/>
            <person name="Powell A.J."/>
            <person name="Barry K."/>
            <person name="Miller A.N."/>
            <person name="Grigoriev I.V."/>
            <person name="Debuchy R."/>
            <person name="Gladieux P."/>
            <person name="Hiltunen Thoren M."/>
            <person name="Johannesson H."/>
        </authorList>
    </citation>
    <scope>NUCLEOTIDE SEQUENCE</scope>
    <source>
        <strain evidence="3">CBS 892.96</strain>
    </source>
</reference>
<dbReference type="InterPro" id="IPR053185">
    <property type="entry name" value="SET_domain_protein"/>
</dbReference>
<dbReference type="PANTHER" id="PTHR47332">
    <property type="entry name" value="SET DOMAIN-CONTAINING PROTEIN 5"/>
    <property type="match status" value="1"/>
</dbReference>
<reference evidence="3" key="2">
    <citation type="submission" date="2023-05" db="EMBL/GenBank/DDBJ databases">
        <authorList>
            <consortium name="Lawrence Berkeley National Laboratory"/>
            <person name="Steindorff A."/>
            <person name="Hensen N."/>
            <person name="Bonometti L."/>
            <person name="Westerberg I."/>
            <person name="Brannstrom I.O."/>
            <person name="Guillou S."/>
            <person name="Cros-Aarteil S."/>
            <person name="Calhoun S."/>
            <person name="Haridas S."/>
            <person name="Kuo A."/>
            <person name="Mondo S."/>
            <person name="Pangilinan J."/>
            <person name="Riley R."/>
            <person name="Labutti K."/>
            <person name="Andreopoulos B."/>
            <person name="Lipzen A."/>
            <person name="Chen C."/>
            <person name="Yanf M."/>
            <person name="Daum C."/>
            <person name="Ng V."/>
            <person name="Clum A."/>
            <person name="Ohm R."/>
            <person name="Martin F."/>
            <person name="Silar P."/>
            <person name="Natvig D."/>
            <person name="Lalanne C."/>
            <person name="Gautier V."/>
            <person name="Ament-Velasquez S.L."/>
            <person name="Kruys A."/>
            <person name="Hutchinson M.I."/>
            <person name="Powell A.J."/>
            <person name="Barry K."/>
            <person name="Miller A.N."/>
            <person name="Grigoriev I.V."/>
            <person name="Debuchy R."/>
            <person name="Gladieux P."/>
            <person name="Thoren M.H."/>
            <person name="Johannesson H."/>
        </authorList>
    </citation>
    <scope>NUCLEOTIDE SEQUENCE</scope>
    <source>
        <strain evidence="3">CBS 892.96</strain>
    </source>
</reference>
<protein>
    <submittedName>
        <fullName evidence="3">Set domain-containing 5</fullName>
    </submittedName>
</protein>
<evidence type="ECO:0000256" key="1">
    <source>
        <dbReference type="SAM" id="MobiDB-lite"/>
    </source>
</evidence>
<dbReference type="Gene3D" id="2.170.270.10">
    <property type="entry name" value="SET domain"/>
    <property type="match status" value="1"/>
</dbReference>
<evidence type="ECO:0000313" key="4">
    <source>
        <dbReference type="Proteomes" id="UP001302321"/>
    </source>
</evidence>
<dbReference type="EMBL" id="MU866189">
    <property type="protein sequence ID" value="KAK4176680.1"/>
    <property type="molecule type" value="Genomic_DNA"/>
</dbReference>
<dbReference type="Proteomes" id="UP001302321">
    <property type="component" value="Unassembled WGS sequence"/>
</dbReference>
<dbReference type="SUPFAM" id="SSF82199">
    <property type="entry name" value="SET domain"/>
    <property type="match status" value="1"/>
</dbReference>
<dbReference type="InterPro" id="IPR046341">
    <property type="entry name" value="SET_dom_sf"/>
</dbReference>
<dbReference type="Pfam" id="PF00856">
    <property type="entry name" value="SET"/>
    <property type="match status" value="1"/>
</dbReference>
<name>A0AAN7A834_9PEZI</name>
<dbReference type="PANTHER" id="PTHR47332:SF2">
    <property type="entry name" value="SET-6"/>
    <property type="match status" value="1"/>
</dbReference>
<sequence length="347" mass="38869">MDEQGGREESAGPRVDPAGNEHPAPSSAPQASFLYAVQTILDKGQGLVATSKITKGTRILSEAPLFKVPPDKPNRKVKEALIIKELKRLDKDQQRAYFALHNAHGTDHSPFLGIARTNVLPLGSQAREGGLFLEASRINHSCRPNAQNTWNANIGRLTIHALRDIKEGEEITITYLDQTTEYVSRQQFLKGSFSFGCRCELCVLPPARRRESDGRLSEINSIDEKLGQMGSRMFGYNKILHLLRTMFRLFEEEGIWDASIPRAYYDAFQIACMYGDDTRAKIFAERAHAARVIIEGDDSPGVARLKRFAEQPTQHESYRRLAHSPRGVRPPQSVGGLEVDDWLWGEG</sequence>
<dbReference type="SMART" id="SM00317">
    <property type="entry name" value="SET"/>
    <property type="match status" value="1"/>
</dbReference>